<dbReference type="AlphaFoldDB" id="A0A4D7C7J1"/>
<feature type="domain" description="Heparinase II/III-like C-terminal" evidence="1">
    <location>
        <begin position="3"/>
        <end position="58"/>
    </location>
</feature>
<sequence length="65" mass="7342">MRAVLKLPNGVLWAFKARGAKLRVDDSLWVDSLGKVRRTRQLVLTGDTAEDGAQVRWSFKRGTRS</sequence>
<evidence type="ECO:0000259" key="1">
    <source>
        <dbReference type="Pfam" id="PF07940"/>
    </source>
</evidence>
<evidence type="ECO:0000313" key="3">
    <source>
        <dbReference type="Proteomes" id="UP000298714"/>
    </source>
</evidence>
<name>A0A4D7C7J1_9SPHN</name>
<dbReference type="GO" id="GO:0016829">
    <property type="term" value="F:lyase activity"/>
    <property type="evidence" value="ECO:0007669"/>
    <property type="project" value="InterPro"/>
</dbReference>
<keyword evidence="3" id="KW-1185">Reference proteome</keyword>
<proteinExistence type="predicted"/>
<dbReference type="InterPro" id="IPR012480">
    <property type="entry name" value="Hepar_II_III_C"/>
</dbReference>
<gene>
    <name evidence="2" type="ORF">E6W36_12020</name>
</gene>
<reference evidence="3" key="1">
    <citation type="submission" date="2019-04" db="EMBL/GenBank/DDBJ databases">
        <title>Complete genome sequence of Sphingomonas sp. W1-2-3.</title>
        <authorList>
            <person name="Im W.T."/>
        </authorList>
    </citation>
    <scope>NUCLEOTIDE SEQUENCE [LARGE SCALE GENOMIC DNA]</scope>
    <source>
        <strain evidence="3">W1-2-3</strain>
    </source>
</reference>
<dbReference type="Pfam" id="PF07940">
    <property type="entry name" value="Hepar_II_III_C"/>
    <property type="match status" value="1"/>
</dbReference>
<dbReference type="EMBL" id="CP039704">
    <property type="protein sequence ID" value="QCI79975.1"/>
    <property type="molecule type" value="Genomic_DNA"/>
</dbReference>
<accession>A0A4D7C7J1</accession>
<dbReference type="Proteomes" id="UP000298714">
    <property type="component" value="Chromosome"/>
</dbReference>
<evidence type="ECO:0000313" key="2">
    <source>
        <dbReference type="EMBL" id="QCI79975.1"/>
    </source>
</evidence>
<protein>
    <recommendedName>
        <fullName evidence="1">Heparinase II/III-like C-terminal domain-containing protein</fullName>
    </recommendedName>
</protein>
<organism evidence="2 3">
    <name type="scientific">Hankyongella ginsenosidimutans</name>
    <dbReference type="NCBI Taxonomy" id="1763828"/>
    <lineage>
        <taxon>Bacteria</taxon>
        <taxon>Pseudomonadati</taxon>
        <taxon>Pseudomonadota</taxon>
        <taxon>Alphaproteobacteria</taxon>
        <taxon>Sphingomonadales</taxon>
        <taxon>Sphingomonadaceae</taxon>
        <taxon>Hankyongella</taxon>
    </lineage>
</organism>
<dbReference type="KEGG" id="hgn:E6W36_12020"/>